<gene>
    <name evidence="1" type="ORF">BN1723_018075</name>
</gene>
<evidence type="ECO:0000313" key="2">
    <source>
        <dbReference type="Proteomes" id="UP000045706"/>
    </source>
</evidence>
<dbReference type="EMBL" id="CVQI01014814">
    <property type="protein sequence ID" value="CRK23539.1"/>
    <property type="molecule type" value="Genomic_DNA"/>
</dbReference>
<proteinExistence type="predicted"/>
<organism evidence="1 2">
    <name type="scientific">Verticillium longisporum</name>
    <name type="common">Verticillium dahliae var. longisporum</name>
    <dbReference type="NCBI Taxonomy" id="100787"/>
    <lineage>
        <taxon>Eukaryota</taxon>
        <taxon>Fungi</taxon>
        <taxon>Dikarya</taxon>
        <taxon>Ascomycota</taxon>
        <taxon>Pezizomycotina</taxon>
        <taxon>Sordariomycetes</taxon>
        <taxon>Hypocreomycetidae</taxon>
        <taxon>Glomerellales</taxon>
        <taxon>Plectosphaerellaceae</taxon>
        <taxon>Verticillium</taxon>
    </lineage>
</organism>
<dbReference type="AlphaFoldDB" id="A0A0G4LNN0"/>
<feature type="non-terminal residue" evidence="1">
    <location>
        <position position="1"/>
    </location>
</feature>
<protein>
    <submittedName>
        <fullName evidence="1">Uncharacterized protein</fullName>
    </submittedName>
</protein>
<sequence length="57" mass="6592">RIACAERGVDVLGKGDWLRLTADEDPADRRRRMTVLLTTRVDNWPTTSNFALPEWHL</sequence>
<evidence type="ECO:0000313" key="1">
    <source>
        <dbReference type="EMBL" id="CRK23539.1"/>
    </source>
</evidence>
<accession>A0A0G4LNN0</accession>
<reference evidence="2" key="1">
    <citation type="submission" date="2015-05" db="EMBL/GenBank/DDBJ databases">
        <authorList>
            <person name="Fogelqvist Johan"/>
        </authorList>
    </citation>
    <scope>NUCLEOTIDE SEQUENCE [LARGE SCALE GENOMIC DNA]</scope>
</reference>
<dbReference type="Proteomes" id="UP000045706">
    <property type="component" value="Unassembled WGS sequence"/>
</dbReference>
<name>A0A0G4LNN0_VERLO</name>